<evidence type="ECO:0000313" key="4">
    <source>
        <dbReference type="EMBL" id="TDK59406.1"/>
    </source>
</evidence>
<proteinExistence type="inferred from homology"/>
<evidence type="ECO:0000259" key="3">
    <source>
        <dbReference type="Pfam" id="PF13439"/>
    </source>
</evidence>
<dbReference type="SUPFAM" id="SSF53756">
    <property type="entry name" value="UDP-Glycosyltransferase/glycogen phosphorylase"/>
    <property type="match status" value="1"/>
</dbReference>
<dbReference type="AlphaFoldDB" id="A0A4R5VML6"/>
<name>A0A4R5VML6_9BACI</name>
<keyword evidence="4" id="KW-0808">Transferase</keyword>
<gene>
    <name evidence="4" type="ORF">E2K98_19450</name>
</gene>
<dbReference type="Gene3D" id="3.40.50.2000">
    <property type="entry name" value="Glycogen Phosphorylase B"/>
    <property type="match status" value="2"/>
</dbReference>
<feature type="domain" description="Glycosyltransferase subfamily 4-like N-terminal" evidence="3">
    <location>
        <begin position="69"/>
        <end position="247"/>
    </location>
</feature>
<dbReference type="Pfam" id="PF13439">
    <property type="entry name" value="Glyco_transf_4"/>
    <property type="match status" value="1"/>
</dbReference>
<evidence type="ECO:0000256" key="1">
    <source>
        <dbReference type="ARBA" id="ARBA00009481"/>
    </source>
</evidence>
<dbReference type="PANTHER" id="PTHR12526">
    <property type="entry name" value="GLYCOSYLTRANSFERASE"/>
    <property type="match status" value="1"/>
</dbReference>
<dbReference type="GO" id="GO:0016757">
    <property type="term" value="F:glycosyltransferase activity"/>
    <property type="evidence" value="ECO:0007669"/>
    <property type="project" value="InterPro"/>
</dbReference>
<dbReference type="Proteomes" id="UP000295132">
    <property type="component" value="Unassembled WGS sequence"/>
</dbReference>
<evidence type="ECO:0000259" key="2">
    <source>
        <dbReference type="Pfam" id="PF00534"/>
    </source>
</evidence>
<protein>
    <submittedName>
        <fullName evidence="4">Glycosyltransferase family 1 protein</fullName>
    </submittedName>
</protein>
<dbReference type="InterPro" id="IPR001296">
    <property type="entry name" value="Glyco_trans_1"/>
</dbReference>
<dbReference type="EMBL" id="SMYO01000009">
    <property type="protein sequence ID" value="TDK59406.1"/>
    <property type="molecule type" value="Genomic_DNA"/>
</dbReference>
<dbReference type="CDD" id="cd03801">
    <property type="entry name" value="GT4_PimA-like"/>
    <property type="match status" value="1"/>
</dbReference>
<feature type="domain" description="Glycosyl transferase family 1" evidence="2">
    <location>
        <begin position="252"/>
        <end position="411"/>
    </location>
</feature>
<reference evidence="4 5" key="1">
    <citation type="submission" date="2019-03" db="EMBL/GenBank/DDBJ databases">
        <title>Bacillus niacini sp. nov. a Nicotinate-Metabolizing Mesophile Isolated from Soil.</title>
        <authorList>
            <person name="Zhang G."/>
        </authorList>
    </citation>
    <scope>NUCLEOTIDE SEQUENCE [LARGE SCALE GENOMIC DNA]</scope>
    <source>
        <strain evidence="4 5">WN066</strain>
    </source>
</reference>
<accession>A0A4R5VML6</accession>
<dbReference type="InterPro" id="IPR028098">
    <property type="entry name" value="Glyco_trans_4-like_N"/>
</dbReference>
<organism evidence="4 5">
    <name type="scientific">Bacillus salipaludis</name>
    <dbReference type="NCBI Taxonomy" id="2547811"/>
    <lineage>
        <taxon>Bacteria</taxon>
        <taxon>Bacillati</taxon>
        <taxon>Bacillota</taxon>
        <taxon>Bacilli</taxon>
        <taxon>Bacillales</taxon>
        <taxon>Bacillaceae</taxon>
        <taxon>Bacillus</taxon>
    </lineage>
</organism>
<dbReference type="Pfam" id="PF00534">
    <property type="entry name" value="Glycos_transf_1"/>
    <property type="match status" value="1"/>
</dbReference>
<sequence length="434" mass="49610">MEMSKAKVSDLPPLPAHFPYLIKAMDQYYGVASNFVDEPIIKKDKAPEGKKENKKLRILITTFWEYHVIGGLQNYIANLKDGLEKLGYQVDVFSPEKFPSEGTKGIYSEIHDQFKKFFRERYGTVSKKILHNICNLSLYKMMLMDVDFSKYDIIHAQDRFTCNVLGTLNEASQKPILFTPHGFMTHSKLKFNLIEKGSIEERYFTTIDEQAIKNANQLIILSDAFRPILKKLGADNSSMTTVYTGIDFGVKKFQNGQKKIIITCVSRLRPRKGHKYLFEALSLLKDDLYNVEVRIVGDGEMREELENQIKKLKLKNVYFLGSRNDIPKLLSQSDIFVQPTLSDTLPISIIEAMFARQAILATNVGGIPEIIQDNYTGLIIEPANPKQLAEKLLLLVQNQLLRVVLAKQAKNFADKQLTVTNMVKKIDKIYRSLL</sequence>
<evidence type="ECO:0000313" key="5">
    <source>
        <dbReference type="Proteomes" id="UP000295132"/>
    </source>
</evidence>
<comment type="caution">
    <text evidence="4">The sequence shown here is derived from an EMBL/GenBank/DDBJ whole genome shotgun (WGS) entry which is preliminary data.</text>
</comment>
<comment type="similarity">
    <text evidence="1">Belongs to the glycosyltransferase group 1 family. Glycosyltransferase 4 subfamily.</text>
</comment>